<dbReference type="SUPFAM" id="SSF51110">
    <property type="entry name" value="alpha-D-mannose-specific plant lectins"/>
    <property type="match status" value="1"/>
</dbReference>
<feature type="transmembrane region" description="Helical" evidence="4">
    <location>
        <begin position="542"/>
        <end position="564"/>
    </location>
</feature>
<dbReference type="Pfam" id="PF00954">
    <property type="entry name" value="S_locus_glycop"/>
    <property type="match status" value="1"/>
</dbReference>
<evidence type="ECO:0000313" key="6">
    <source>
        <dbReference type="EMBL" id="KAK7852635.1"/>
    </source>
</evidence>
<keyword evidence="4" id="KW-0812">Transmembrane</keyword>
<evidence type="ECO:0000259" key="5">
    <source>
        <dbReference type="PROSITE" id="PS50927"/>
    </source>
</evidence>
<proteinExistence type="predicted"/>
<sequence length="644" mass="71069">MPIQLSGCSEFCFGHFHSFSPYFAQALGITAGSDSSWKSPSGDFAFGFYPLVTNLYLVVDYYTGQYQLEIQQLDGNILLSAFRFSGPAYWFSATDNNGNISPNTSINSGITAGSNDSLLSLNGDFAFGFYALQNGLYLVGVWFDGIPEKTLVWSANRDSPAEQGSKIKLTIAGDFIIAYANGSILQIYSGYDTSLGTMQNDGNFVLRDGSSRIVWQSFDSPTNTLLPGQVLVQSQKLYSNAKGSSNSNYSTGDFMLEMQFDGNLVLSAYHFADPVDYSTGQYELEIQQLDGNILLSAFRFSGPAYWFSATDNNGNVSLVFSKTTAFMYAIFVEKNSMAYKMTSKVPTPIEDYYHKATINDKGNFQQLSFFKRNGSSKWDVVWEAITKPCTVDNICGVYGFCSTPDGKIANCTCLPGYSPLDPNTPSKGCYPNVVMDFCAPNSSASNFTIQTLNDADNPNHEFADLARIQQTDADNCKKEVMDDCFCVAAVFNSGNNVCYKKRMPLVNSRSNPTTNNMVVFIKVPVENHDFDPKDKKESSSCAVLLASFLSCSIFAVLFVAIAIYHHPLAQHWVLSCVRAANLEATVINDSELLSDYKRFERMALVGVWCTCSNPTLRPSMKKVVQMLEGTVEVDVPPLFDAQMF</sequence>
<keyword evidence="4" id="KW-0472">Membrane</keyword>
<evidence type="ECO:0000256" key="3">
    <source>
        <dbReference type="ARBA" id="ARBA00023180"/>
    </source>
</evidence>
<dbReference type="Pfam" id="PF01453">
    <property type="entry name" value="B_lectin"/>
    <property type="match status" value="1"/>
</dbReference>
<dbReference type="Gene3D" id="2.90.10.30">
    <property type="match status" value="1"/>
</dbReference>
<dbReference type="Proteomes" id="UP000237347">
    <property type="component" value="Unassembled WGS sequence"/>
</dbReference>
<dbReference type="AlphaFoldDB" id="A0AAW0LMA0"/>
<reference evidence="6 7" key="1">
    <citation type="journal article" date="2018" name="Sci. Data">
        <title>The draft genome sequence of cork oak.</title>
        <authorList>
            <person name="Ramos A.M."/>
            <person name="Usie A."/>
            <person name="Barbosa P."/>
            <person name="Barros P.M."/>
            <person name="Capote T."/>
            <person name="Chaves I."/>
            <person name="Simoes F."/>
            <person name="Abreu I."/>
            <person name="Carrasquinho I."/>
            <person name="Faro C."/>
            <person name="Guimaraes J.B."/>
            <person name="Mendonca D."/>
            <person name="Nobrega F."/>
            <person name="Rodrigues L."/>
            <person name="Saibo N.J.M."/>
            <person name="Varela M.C."/>
            <person name="Egas C."/>
            <person name="Matos J."/>
            <person name="Miguel C.M."/>
            <person name="Oliveira M.M."/>
            <person name="Ricardo C.P."/>
            <person name="Goncalves S."/>
        </authorList>
    </citation>
    <scope>NUCLEOTIDE SEQUENCE [LARGE SCALE GENOMIC DNA]</scope>
    <source>
        <strain evidence="7">cv. HL8</strain>
    </source>
</reference>
<dbReference type="InterPro" id="IPR000858">
    <property type="entry name" value="S_locus_glycoprot_dom"/>
</dbReference>
<keyword evidence="7" id="KW-1185">Reference proteome</keyword>
<dbReference type="InterPro" id="IPR051343">
    <property type="entry name" value="G-type_lectin_kinases/EP1-like"/>
</dbReference>
<dbReference type="CDD" id="cd00028">
    <property type="entry name" value="B_lectin"/>
    <property type="match status" value="1"/>
</dbReference>
<keyword evidence="4" id="KW-1133">Transmembrane helix</keyword>
<keyword evidence="3" id="KW-0325">Glycoprotein</keyword>
<evidence type="ECO:0000256" key="4">
    <source>
        <dbReference type="SAM" id="Phobius"/>
    </source>
</evidence>
<organism evidence="6 7">
    <name type="scientific">Quercus suber</name>
    <name type="common">Cork oak</name>
    <dbReference type="NCBI Taxonomy" id="58331"/>
    <lineage>
        <taxon>Eukaryota</taxon>
        <taxon>Viridiplantae</taxon>
        <taxon>Streptophyta</taxon>
        <taxon>Embryophyta</taxon>
        <taxon>Tracheophyta</taxon>
        <taxon>Spermatophyta</taxon>
        <taxon>Magnoliopsida</taxon>
        <taxon>eudicotyledons</taxon>
        <taxon>Gunneridae</taxon>
        <taxon>Pentapetalae</taxon>
        <taxon>rosids</taxon>
        <taxon>fabids</taxon>
        <taxon>Fagales</taxon>
        <taxon>Fagaceae</taxon>
        <taxon>Quercus</taxon>
    </lineage>
</organism>
<dbReference type="PROSITE" id="PS50927">
    <property type="entry name" value="BULB_LECTIN"/>
    <property type="match status" value="1"/>
</dbReference>
<dbReference type="Gene3D" id="2.90.10.10">
    <property type="entry name" value="Bulb-type lectin domain"/>
    <property type="match status" value="1"/>
</dbReference>
<gene>
    <name evidence="6" type="primary">LECRK2_19</name>
    <name evidence="6" type="ORF">CFP56_038576</name>
</gene>
<evidence type="ECO:0000256" key="1">
    <source>
        <dbReference type="ARBA" id="ARBA00022729"/>
    </source>
</evidence>
<dbReference type="PANTHER" id="PTHR47976">
    <property type="entry name" value="G-TYPE LECTIN S-RECEPTOR-LIKE SERINE/THREONINE-PROTEIN KINASE SD2-5"/>
    <property type="match status" value="1"/>
</dbReference>
<protein>
    <submittedName>
        <fullName evidence="6">G-type lectin s-receptor-like serine/threonine-protein kinase lecrk2</fullName>
    </submittedName>
</protein>
<name>A0AAW0LMA0_QUESU</name>
<dbReference type="SMART" id="SM00108">
    <property type="entry name" value="B_lectin"/>
    <property type="match status" value="1"/>
</dbReference>
<feature type="domain" description="Bulb-type lectin" evidence="5">
    <location>
        <begin position="103"/>
        <end position="219"/>
    </location>
</feature>
<dbReference type="PANTHER" id="PTHR47976:SF64">
    <property type="entry name" value="RECEPTOR-LIKE SERINE_THREONINE-PROTEIN KINASE"/>
    <property type="match status" value="1"/>
</dbReference>
<evidence type="ECO:0000256" key="2">
    <source>
        <dbReference type="ARBA" id="ARBA00023157"/>
    </source>
</evidence>
<dbReference type="InterPro" id="IPR036426">
    <property type="entry name" value="Bulb-type_lectin_dom_sf"/>
</dbReference>
<keyword evidence="2" id="KW-1015">Disulfide bond</keyword>
<dbReference type="EMBL" id="PKMF04000074">
    <property type="protein sequence ID" value="KAK7852635.1"/>
    <property type="molecule type" value="Genomic_DNA"/>
</dbReference>
<comment type="caution">
    <text evidence="6">The sequence shown here is derived from an EMBL/GenBank/DDBJ whole genome shotgun (WGS) entry which is preliminary data.</text>
</comment>
<dbReference type="InterPro" id="IPR001480">
    <property type="entry name" value="Bulb-type_lectin_dom"/>
</dbReference>
<accession>A0AAW0LMA0</accession>
<dbReference type="GO" id="GO:0048544">
    <property type="term" value="P:recognition of pollen"/>
    <property type="evidence" value="ECO:0007669"/>
    <property type="project" value="InterPro"/>
</dbReference>
<dbReference type="GO" id="GO:0016301">
    <property type="term" value="F:kinase activity"/>
    <property type="evidence" value="ECO:0007669"/>
    <property type="project" value="UniProtKB-KW"/>
</dbReference>
<keyword evidence="1" id="KW-0732">Signal</keyword>
<evidence type="ECO:0000313" key="7">
    <source>
        <dbReference type="Proteomes" id="UP000237347"/>
    </source>
</evidence>